<evidence type="ECO:0008006" key="7">
    <source>
        <dbReference type="Google" id="ProtNLM"/>
    </source>
</evidence>
<dbReference type="PANTHER" id="PTHR24320:SF282">
    <property type="entry name" value="WW DOMAIN-CONTAINING OXIDOREDUCTASE"/>
    <property type="match status" value="1"/>
</dbReference>
<comment type="similarity">
    <text evidence="1">Belongs to the short-chain dehydrogenases/reductases (SDR) family.</text>
</comment>
<dbReference type="Pfam" id="PF00106">
    <property type="entry name" value="adh_short"/>
    <property type="match status" value="1"/>
</dbReference>
<dbReference type="Gene3D" id="3.40.50.720">
    <property type="entry name" value="NAD(P)-binding Rossmann-like Domain"/>
    <property type="match status" value="1"/>
</dbReference>
<gene>
    <name evidence="4" type="ORF">EIP91_000226</name>
    <name evidence="5" type="ORF">EIP91_010207</name>
</gene>
<dbReference type="STRING" id="92696.A0A4R0RPT7"/>
<evidence type="ECO:0000313" key="5">
    <source>
        <dbReference type="EMBL" id="TCD68685.1"/>
    </source>
</evidence>
<sequence>MVAQKSRKPLLFDPAKDVTDLAGKVFVVTGGNSGLGYETVKQLYAHNAKVYLACRDEKKGKDAIARMKQELQGMSGDTAKAESKVGEVLWLQLDLSDPRKARKAGEEFLKIEQRLDVLVNNAGITSGIYSVGPDTLNIQRTMMVNHLSPFIFTLMVLPLLKQTASEPNSDVRIVILSSSAVKNPTFKPGRLHFRDKEDFNDRHKDDLVPIRGRYASSKVANALFSVALTSRLEKEKVPILVAAVDPGFVYTGKSYHVVSVIKSSGIPTLVVILEGIREQTVPALHKGLRTLYKMFSAATYTSPSKGVAAQLYASTSSQLRSEAAAQHSKLLWIAPSARIGRCPNEAMCTDEALAEELWAGSLKVLEEVGAKCDDLSA</sequence>
<dbReference type="GO" id="GO:0016491">
    <property type="term" value="F:oxidoreductase activity"/>
    <property type="evidence" value="ECO:0007669"/>
    <property type="project" value="UniProtKB-KW"/>
</dbReference>
<dbReference type="EMBL" id="RWJN01000060">
    <property type="protein sequence ID" value="TCD68685.1"/>
    <property type="molecule type" value="Genomic_DNA"/>
</dbReference>
<evidence type="ECO:0000313" key="6">
    <source>
        <dbReference type="Proteomes" id="UP000292702"/>
    </source>
</evidence>
<dbReference type="Proteomes" id="UP000292702">
    <property type="component" value="Unassembled WGS sequence"/>
</dbReference>
<evidence type="ECO:0000256" key="1">
    <source>
        <dbReference type="ARBA" id="ARBA00006484"/>
    </source>
</evidence>
<evidence type="ECO:0000256" key="3">
    <source>
        <dbReference type="ARBA" id="ARBA00023002"/>
    </source>
</evidence>
<protein>
    <recommendedName>
        <fullName evidence="7">NAD(P)-binding protein</fullName>
    </recommendedName>
</protein>
<dbReference type="AlphaFoldDB" id="A0A4R0RPT7"/>
<organism evidence="4 6">
    <name type="scientific">Steccherinum ochraceum</name>
    <dbReference type="NCBI Taxonomy" id="92696"/>
    <lineage>
        <taxon>Eukaryota</taxon>
        <taxon>Fungi</taxon>
        <taxon>Dikarya</taxon>
        <taxon>Basidiomycota</taxon>
        <taxon>Agaricomycotina</taxon>
        <taxon>Agaricomycetes</taxon>
        <taxon>Polyporales</taxon>
        <taxon>Steccherinaceae</taxon>
        <taxon>Steccherinum</taxon>
    </lineage>
</organism>
<keyword evidence="2" id="KW-0521">NADP</keyword>
<dbReference type="InterPro" id="IPR002347">
    <property type="entry name" value="SDR_fam"/>
</dbReference>
<dbReference type="PANTHER" id="PTHR24320">
    <property type="entry name" value="RETINOL DEHYDROGENASE"/>
    <property type="match status" value="1"/>
</dbReference>
<evidence type="ECO:0000256" key="2">
    <source>
        <dbReference type="ARBA" id="ARBA00022857"/>
    </source>
</evidence>
<comment type="caution">
    <text evidence="4">The sequence shown here is derived from an EMBL/GenBank/DDBJ whole genome shotgun (WGS) entry which is preliminary data.</text>
</comment>
<reference evidence="4 6" key="1">
    <citation type="submission" date="2018-11" db="EMBL/GenBank/DDBJ databases">
        <title>Genome assembly of Steccherinum ochraceum LE-BIN_3174, the white-rot fungus of the Steccherinaceae family (The Residual Polyporoid clade, Polyporales, Basidiomycota).</title>
        <authorList>
            <person name="Fedorova T.V."/>
            <person name="Glazunova O.A."/>
            <person name="Landesman E.O."/>
            <person name="Moiseenko K.V."/>
            <person name="Psurtseva N.V."/>
            <person name="Savinova O.S."/>
            <person name="Shakhova N.V."/>
            <person name="Tyazhelova T.V."/>
            <person name="Vasina D.V."/>
        </authorList>
    </citation>
    <scope>NUCLEOTIDE SEQUENCE [LARGE SCALE GENOMIC DNA]</scope>
    <source>
        <strain evidence="4 6">LE-BIN_3174</strain>
    </source>
</reference>
<dbReference type="EMBL" id="RWJN01000100">
    <property type="protein sequence ID" value="TCD67359.1"/>
    <property type="molecule type" value="Genomic_DNA"/>
</dbReference>
<dbReference type="PRINTS" id="PR00081">
    <property type="entry name" value="GDHRDH"/>
</dbReference>
<keyword evidence="6" id="KW-1185">Reference proteome</keyword>
<dbReference type="InterPro" id="IPR036291">
    <property type="entry name" value="NAD(P)-bd_dom_sf"/>
</dbReference>
<dbReference type="OrthoDB" id="191139at2759"/>
<accession>A0A4R0RPT7</accession>
<name>A0A4R0RPT7_9APHY</name>
<evidence type="ECO:0000313" key="4">
    <source>
        <dbReference type="EMBL" id="TCD67359.1"/>
    </source>
</evidence>
<keyword evidence="3" id="KW-0560">Oxidoreductase</keyword>
<proteinExistence type="inferred from homology"/>
<dbReference type="SUPFAM" id="SSF51735">
    <property type="entry name" value="NAD(P)-binding Rossmann-fold domains"/>
    <property type="match status" value="1"/>
</dbReference>